<reference evidence="1 2" key="1">
    <citation type="journal article" date="2012" name="Science">
        <title>Ecological populations of bacteria act as socially cohesive units of antibiotic production and resistance.</title>
        <authorList>
            <person name="Cordero O.X."/>
            <person name="Wildschutte H."/>
            <person name="Kirkup B."/>
            <person name="Proehl S."/>
            <person name="Ngo L."/>
            <person name="Hussain F."/>
            <person name="Le Roux F."/>
            <person name="Mincer T."/>
            <person name="Polz M.F."/>
        </authorList>
    </citation>
    <scope>NUCLEOTIDE SEQUENCE [LARGE SCALE GENOMIC DNA]</scope>
    <source>
        <strain evidence="1 2">FF-454</strain>
    </source>
</reference>
<dbReference type="Proteomes" id="UP000095039">
    <property type="component" value="Unassembled WGS sequence"/>
</dbReference>
<organism evidence="1 2">
    <name type="scientific">Enterovibrio norvegicus FF-454</name>
    <dbReference type="NCBI Taxonomy" id="1185651"/>
    <lineage>
        <taxon>Bacteria</taxon>
        <taxon>Pseudomonadati</taxon>
        <taxon>Pseudomonadota</taxon>
        <taxon>Gammaproteobacteria</taxon>
        <taxon>Vibrionales</taxon>
        <taxon>Vibrionaceae</taxon>
        <taxon>Enterovibrio</taxon>
    </lineage>
</organism>
<proteinExistence type="predicted"/>
<dbReference type="PANTHER" id="PTHR32432:SF3">
    <property type="entry name" value="ETHANOLAMINE UTILIZATION PROTEIN EUTJ"/>
    <property type="match status" value="1"/>
</dbReference>
<comment type="caution">
    <text evidence="1">The sequence shown here is derived from an EMBL/GenBank/DDBJ whole genome shotgun (WGS) entry which is preliminary data.</text>
</comment>
<gene>
    <name evidence="1" type="ORF">A1OK_00590</name>
</gene>
<name>A0A1E5CG56_9GAMM</name>
<protein>
    <submittedName>
        <fullName evidence="1">Pilus assembly protein PilM</fullName>
    </submittedName>
</protein>
<dbReference type="AlphaFoldDB" id="A0A1E5CG56"/>
<evidence type="ECO:0000313" key="1">
    <source>
        <dbReference type="EMBL" id="OEE64449.1"/>
    </source>
</evidence>
<evidence type="ECO:0000313" key="2">
    <source>
        <dbReference type="Proteomes" id="UP000095039"/>
    </source>
</evidence>
<accession>A0A1E5CG56</accession>
<dbReference type="InterPro" id="IPR005883">
    <property type="entry name" value="PilM"/>
</dbReference>
<dbReference type="EMBL" id="AJWN02000002">
    <property type="protein sequence ID" value="OEE64449.1"/>
    <property type="molecule type" value="Genomic_DNA"/>
</dbReference>
<dbReference type="Pfam" id="PF11104">
    <property type="entry name" value="PilM_2"/>
    <property type="match status" value="1"/>
</dbReference>
<keyword evidence="2" id="KW-1185">Reference proteome</keyword>
<sequence>MLTFKKVALQMFGVTTTVGIDIGTSAVRAALLQQGSQSVALKTLLVVPYEVETLEAVLRGLKKQISKACSMPWHWPKHQIMGVPQSSVAVKRFPPLADVPDHEQFVQVGLQLSESLGLPIDELLYDYHVLDDKSATEVYACRKSMLNETLNGLESAGFELSVIELHTQALMRLYREQSGHQLMQGIGLLVDVGSERLQICMGDGQSGQFYRELPAPVLSGASDAKLARQHFTEQLADVIKRHYQLAATQLSGAEVSHVWLSGESAKSVDISLLETCLSWPTQALNPLQGLVYSPNIIEQLNEPVSAWSTAIGLALRGVSHDRQY</sequence>
<dbReference type="RefSeq" id="WP_016961961.1">
    <property type="nucleotide sequence ID" value="NZ_AJWN02000002.1"/>
</dbReference>
<dbReference type="PANTHER" id="PTHR32432">
    <property type="entry name" value="CELL DIVISION PROTEIN FTSA-RELATED"/>
    <property type="match status" value="1"/>
</dbReference>
<dbReference type="InterPro" id="IPR050696">
    <property type="entry name" value="FtsA/MreB"/>
</dbReference>